<accession>A0A941JA63</accession>
<evidence type="ECO:0000313" key="3">
    <source>
        <dbReference type="Proteomes" id="UP000680045"/>
    </source>
</evidence>
<dbReference type="Proteomes" id="UP000680045">
    <property type="component" value="Unassembled WGS sequence"/>
</dbReference>
<dbReference type="CDD" id="cd12797">
    <property type="entry name" value="M23_peptidase"/>
    <property type="match status" value="1"/>
</dbReference>
<comment type="caution">
    <text evidence="2">The sequence shown here is derived from an EMBL/GenBank/DDBJ whole genome shotgun (WGS) entry which is preliminary data.</text>
</comment>
<dbReference type="PANTHER" id="PTHR21666">
    <property type="entry name" value="PEPTIDASE-RELATED"/>
    <property type="match status" value="1"/>
</dbReference>
<dbReference type="Pfam" id="PF01551">
    <property type="entry name" value="Peptidase_M23"/>
    <property type="match status" value="1"/>
</dbReference>
<protein>
    <submittedName>
        <fullName evidence="2">M23 family metallopeptidase</fullName>
    </submittedName>
</protein>
<dbReference type="GO" id="GO:0004222">
    <property type="term" value="F:metalloendopeptidase activity"/>
    <property type="evidence" value="ECO:0007669"/>
    <property type="project" value="TreeGrafter"/>
</dbReference>
<proteinExistence type="predicted"/>
<dbReference type="AlphaFoldDB" id="A0A941JA63"/>
<dbReference type="InterPro" id="IPR011055">
    <property type="entry name" value="Dup_hybrid_motif"/>
</dbReference>
<sequence>MGKLHKGIDIARPATRTITAADHGIIETAGNSGGYGNKITINHNNGYKTVYAHLDSIDVKRDKRLKRHENWHDGFNRSLDRCPPPF</sequence>
<dbReference type="InterPro" id="IPR016047">
    <property type="entry name" value="M23ase_b-sheet_dom"/>
</dbReference>
<evidence type="ECO:0000259" key="1">
    <source>
        <dbReference type="Pfam" id="PF01551"/>
    </source>
</evidence>
<organism evidence="2 3">
    <name type="scientific">Peribacillus frigoritolerans</name>
    <dbReference type="NCBI Taxonomy" id="450367"/>
    <lineage>
        <taxon>Bacteria</taxon>
        <taxon>Bacillati</taxon>
        <taxon>Bacillota</taxon>
        <taxon>Bacilli</taxon>
        <taxon>Bacillales</taxon>
        <taxon>Bacillaceae</taxon>
        <taxon>Peribacillus</taxon>
    </lineage>
</organism>
<reference evidence="2" key="1">
    <citation type="submission" date="2021-04" db="EMBL/GenBank/DDBJ databases">
        <title>Whole genome sequencing of Enterococci isolates from hospitalized patients.</title>
        <authorList>
            <person name="Ogoti B.M."/>
            <person name="Onyambu F.G."/>
        </authorList>
    </citation>
    <scope>NUCLEOTIDE SEQUENCE</scope>
    <source>
        <strain evidence="2">242</strain>
    </source>
</reference>
<evidence type="ECO:0000313" key="2">
    <source>
        <dbReference type="EMBL" id="MBR8644459.1"/>
    </source>
</evidence>
<dbReference type="Gene3D" id="2.70.70.10">
    <property type="entry name" value="Glucose Permease (Domain IIA)"/>
    <property type="match status" value="1"/>
</dbReference>
<dbReference type="PANTHER" id="PTHR21666:SF270">
    <property type="entry name" value="MUREIN HYDROLASE ACTIVATOR ENVC"/>
    <property type="match status" value="1"/>
</dbReference>
<name>A0A941JA63_9BACI</name>
<dbReference type="InterPro" id="IPR050570">
    <property type="entry name" value="Cell_wall_metabolism_enzyme"/>
</dbReference>
<dbReference type="EMBL" id="JAGTPW010000009">
    <property type="protein sequence ID" value="MBR8644459.1"/>
    <property type="molecule type" value="Genomic_DNA"/>
</dbReference>
<feature type="domain" description="M23ase beta-sheet core" evidence="1">
    <location>
        <begin position="4"/>
        <end position="67"/>
    </location>
</feature>
<dbReference type="SUPFAM" id="SSF51261">
    <property type="entry name" value="Duplicated hybrid motif"/>
    <property type="match status" value="1"/>
</dbReference>
<gene>
    <name evidence="2" type="ORF">KEH51_07035</name>
</gene>